<dbReference type="Pfam" id="PF01035">
    <property type="entry name" value="DNA_binding_1"/>
    <property type="match status" value="1"/>
</dbReference>
<gene>
    <name evidence="11" type="ORF">DEALK_05100</name>
</gene>
<evidence type="ECO:0000256" key="5">
    <source>
        <dbReference type="ARBA" id="ARBA00022679"/>
    </source>
</evidence>
<dbReference type="InterPro" id="IPR001497">
    <property type="entry name" value="MethylDNA_cys_MeTrfase_AS"/>
</dbReference>
<reference evidence="11 12" key="1">
    <citation type="submission" date="2015-06" db="EMBL/GenBank/DDBJ databases">
        <title>Genome sequence of the organohalide-respiring Dehalogenimonas alkenigignens type strain (IP3-3T).</title>
        <authorList>
            <person name="Key T.A."/>
            <person name="Richmond D.P."/>
            <person name="Bowman K.S."/>
            <person name="Cho Y.-J."/>
            <person name="Chun J."/>
            <person name="da Costa M.S."/>
            <person name="Rainey F.A."/>
            <person name="Moe W.M."/>
        </authorList>
    </citation>
    <scope>NUCLEOTIDE SEQUENCE [LARGE SCALE GENOMIC DNA]</scope>
    <source>
        <strain evidence="11 12">IP3-3</strain>
    </source>
</reference>
<dbReference type="AlphaFoldDB" id="A0A0W0GGJ3"/>
<feature type="domain" description="Methylated-DNA-[protein]-cysteine S-methyltransferase DNA binding" evidence="10">
    <location>
        <begin position="88"/>
        <end position="167"/>
    </location>
</feature>
<keyword evidence="12" id="KW-1185">Reference proteome</keyword>
<evidence type="ECO:0000259" key="10">
    <source>
        <dbReference type="Pfam" id="PF01035"/>
    </source>
</evidence>
<comment type="miscellaneous">
    <text evidence="9">This enzyme catalyzes only one turnover and therefore is not strictly catalytic. According to one definition, an enzyme is a biocatalyst that acts repeatedly and over many reaction cycles.</text>
</comment>
<dbReference type="InterPro" id="IPR023546">
    <property type="entry name" value="MGMT"/>
</dbReference>
<dbReference type="GO" id="GO:0006307">
    <property type="term" value="P:DNA alkylation repair"/>
    <property type="evidence" value="ECO:0007669"/>
    <property type="project" value="UniProtKB-UniRule"/>
</dbReference>
<dbReference type="PANTHER" id="PTHR10815">
    <property type="entry name" value="METHYLATED-DNA--PROTEIN-CYSTEINE METHYLTRANSFERASE"/>
    <property type="match status" value="1"/>
</dbReference>
<dbReference type="GO" id="GO:0032259">
    <property type="term" value="P:methylation"/>
    <property type="evidence" value="ECO:0007669"/>
    <property type="project" value="UniProtKB-KW"/>
</dbReference>
<dbReference type="SUPFAM" id="SSF46767">
    <property type="entry name" value="Methylated DNA-protein cysteine methyltransferase, C-terminal domain"/>
    <property type="match status" value="1"/>
</dbReference>
<comment type="catalytic activity">
    <reaction evidence="8 9">
        <text>a 6-O-methyl-2'-deoxyguanosine in DNA + L-cysteinyl-[protein] = S-methyl-L-cysteinyl-[protein] + a 2'-deoxyguanosine in DNA</text>
        <dbReference type="Rhea" id="RHEA:24000"/>
        <dbReference type="Rhea" id="RHEA-COMP:10131"/>
        <dbReference type="Rhea" id="RHEA-COMP:10132"/>
        <dbReference type="Rhea" id="RHEA-COMP:11367"/>
        <dbReference type="Rhea" id="RHEA-COMP:11368"/>
        <dbReference type="ChEBI" id="CHEBI:29950"/>
        <dbReference type="ChEBI" id="CHEBI:82612"/>
        <dbReference type="ChEBI" id="CHEBI:85445"/>
        <dbReference type="ChEBI" id="CHEBI:85448"/>
        <dbReference type="EC" id="2.1.1.63"/>
    </reaction>
</comment>
<dbReference type="InterPro" id="IPR036217">
    <property type="entry name" value="MethylDNA_cys_MeTrfase_DNAb"/>
</dbReference>
<evidence type="ECO:0000256" key="2">
    <source>
        <dbReference type="ARBA" id="ARBA00008711"/>
    </source>
</evidence>
<dbReference type="CDD" id="cd06445">
    <property type="entry name" value="ATase"/>
    <property type="match status" value="1"/>
</dbReference>
<keyword evidence="3 9" id="KW-0963">Cytoplasm</keyword>
<evidence type="ECO:0000256" key="8">
    <source>
        <dbReference type="ARBA" id="ARBA00049348"/>
    </source>
</evidence>
<evidence type="ECO:0000256" key="6">
    <source>
        <dbReference type="ARBA" id="ARBA00022763"/>
    </source>
</evidence>
<keyword evidence="6 9" id="KW-0227">DNA damage</keyword>
<dbReference type="NCBIfam" id="TIGR00589">
    <property type="entry name" value="ogt"/>
    <property type="match status" value="1"/>
</dbReference>
<name>A0A0W0GGJ3_9CHLR</name>
<dbReference type="PROSITE" id="PS00374">
    <property type="entry name" value="MGMT"/>
    <property type="match status" value="1"/>
</dbReference>
<accession>A0A0W0GGJ3</accession>
<dbReference type="RefSeq" id="WP_058438382.1">
    <property type="nucleotide sequence ID" value="NZ_KQ758903.1"/>
</dbReference>
<feature type="active site" description="Nucleophile; methyl group acceptor" evidence="9">
    <location>
        <position position="139"/>
    </location>
</feature>
<dbReference type="GO" id="GO:0003908">
    <property type="term" value="F:methylated-DNA-[protein]-cysteine S-methyltransferase activity"/>
    <property type="evidence" value="ECO:0007669"/>
    <property type="project" value="UniProtKB-UniRule"/>
</dbReference>
<dbReference type="EMBL" id="LFDV01000002">
    <property type="protein sequence ID" value="KTB47665.1"/>
    <property type="molecule type" value="Genomic_DNA"/>
</dbReference>
<evidence type="ECO:0000256" key="3">
    <source>
        <dbReference type="ARBA" id="ARBA00022490"/>
    </source>
</evidence>
<evidence type="ECO:0000256" key="9">
    <source>
        <dbReference type="HAMAP-Rule" id="MF_00772"/>
    </source>
</evidence>
<dbReference type="PANTHER" id="PTHR10815:SF5">
    <property type="entry name" value="METHYLATED-DNA--PROTEIN-CYSTEINE METHYLTRANSFERASE"/>
    <property type="match status" value="1"/>
</dbReference>
<evidence type="ECO:0000313" key="12">
    <source>
        <dbReference type="Proteomes" id="UP000053947"/>
    </source>
</evidence>
<dbReference type="InterPro" id="IPR014048">
    <property type="entry name" value="MethylDNA_cys_MeTrfase_DNA-bd"/>
</dbReference>
<keyword evidence="5 9" id="KW-0808">Transferase</keyword>
<comment type="catalytic activity">
    <reaction evidence="1 9">
        <text>a 4-O-methyl-thymidine in DNA + L-cysteinyl-[protein] = a thymidine in DNA + S-methyl-L-cysteinyl-[protein]</text>
        <dbReference type="Rhea" id="RHEA:53428"/>
        <dbReference type="Rhea" id="RHEA-COMP:10131"/>
        <dbReference type="Rhea" id="RHEA-COMP:10132"/>
        <dbReference type="Rhea" id="RHEA-COMP:13555"/>
        <dbReference type="Rhea" id="RHEA-COMP:13556"/>
        <dbReference type="ChEBI" id="CHEBI:29950"/>
        <dbReference type="ChEBI" id="CHEBI:82612"/>
        <dbReference type="ChEBI" id="CHEBI:137386"/>
        <dbReference type="ChEBI" id="CHEBI:137387"/>
        <dbReference type="EC" id="2.1.1.63"/>
    </reaction>
</comment>
<dbReference type="Proteomes" id="UP000053947">
    <property type="component" value="Unassembled WGS sequence"/>
</dbReference>
<proteinExistence type="inferred from homology"/>
<dbReference type="STRING" id="1217799.DEALK_05100"/>
<keyword evidence="7 9" id="KW-0234">DNA repair</keyword>
<dbReference type="EC" id="2.1.1.63" evidence="9"/>
<evidence type="ECO:0000256" key="4">
    <source>
        <dbReference type="ARBA" id="ARBA00022603"/>
    </source>
</evidence>
<evidence type="ECO:0000256" key="1">
    <source>
        <dbReference type="ARBA" id="ARBA00001286"/>
    </source>
</evidence>
<comment type="caution">
    <text evidence="11">The sequence shown here is derived from an EMBL/GenBank/DDBJ whole genome shotgun (WGS) entry which is preliminary data.</text>
</comment>
<keyword evidence="4 9" id="KW-0489">Methyltransferase</keyword>
<evidence type="ECO:0000313" key="11">
    <source>
        <dbReference type="EMBL" id="KTB47665.1"/>
    </source>
</evidence>
<dbReference type="HAMAP" id="MF_00772">
    <property type="entry name" value="OGT"/>
    <property type="match status" value="1"/>
</dbReference>
<comment type="subcellular location">
    <subcellularLocation>
        <location evidence="9">Cytoplasm</location>
    </subcellularLocation>
</comment>
<protein>
    <recommendedName>
        <fullName evidence="9">Methylated-DNA--protein-cysteine methyltransferase</fullName>
        <ecNumber evidence="9">2.1.1.63</ecNumber>
    </recommendedName>
    <alternativeName>
        <fullName evidence="9">6-O-methylguanine-DNA methyltransferase</fullName>
        <shortName evidence="9">MGMT</shortName>
    </alternativeName>
    <alternativeName>
        <fullName evidence="9">O-6-methylguanine-DNA-alkyltransferase</fullName>
    </alternativeName>
</protein>
<dbReference type="GO" id="GO:0005737">
    <property type="term" value="C:cytoplasm"/>
    <property type="evidence" value="ECO:0007669"/>
    <property type="project" value="UniProtKB-SubCell"/>
</dbReference>
<comment type="function">
    <text evidence="9">Involved in the cellular defense against the biological effects of O6-methylguanine (O6-MeG) and O4-methylthymine (O4-MeT) in DNA. Repairs the methylated nucleobase in DNA by stoichiometrically transferring the methyl group to a cysteine residue in the enzyme. This is a suicide reaction: the enzyme is irreversibly inactivated.</text>
</comment>
<evidence type="ECO:0000256" key="7">
    <source>
        <dbReference type="ARBA" id="ARBA00023204"/>
    </source>
</evidence>
<dbReference type="FunFam" id="1.10.10.10:FF:000214">
    <property type="entry name" value="Methylated-DNA--protein-cysteine methyltransferase"/>
    <property type="match status" value="1"/>
</dbReference>
<dbReference type="InterPro" id="IPR036388">
    <property type="entry name" value="WH-like_DNA-bd_sf"/>
</dbReference>
<organism evidence="11 12">
    <name type="scientific">Dehalogenimonas alkenigignens</name>
    <dbReference type="NCBI Taxonomy" id="1217799"/>
    <lineage>
        <taxon>Bacteria</taxon>
        <taxon>Bacillati</taxon>
        <taxon>Chloroflexota</taxon>
        <taxon>Dehalococcoidia</taxon>
        <taxon>Dehalococcoidales</taxon>
        <taxon>Dehalococcoidaceae</taxon>
        <taxon>Dehalogenimonas</taxon>
    </lineage>
</organism>
<dbReference type="PATRIC" id="fig|1217799.6.peg.526"/>
<comment type="similarity">
    <text evidence="2 9">Belongs to the MGMT family.</text>
</comment>
<sequence length="171" mass="17926">MKPTSHHRKYGLVETGAGWVGIEVTEKGVKRLTLPAEGRQAALAELGVEEKDLTLESGGGGLADRLKHFFMGEPVVFKEGLDLTGATEFQQQVYRAACGIPFGETKSYGELAAAIGKPGAARAVGQALGANPLPILIPCHRVVAADGGLGGFSGGVETKQQLLEMEKKGKK</sequence>
<dbReference type="Gene3D" id="1.10.10.10">
    <property type="entry name" value="Winged helix-like DNA-binding domain superfamily/Winged helix DNA-binding domain"/>
    <property type="match status" value="1"/>
</dbReference>